<dbReference type="InterPro" id="IPR001098">
    <property type="entry name" value="DNA-dir_DNA_pol_A_palm_dom"/>
</dbReference>
<dbReference type="Gene3D" id="1.10.150.20">
    <property type="entry name" value="5' to 3' exonuclease, C-terminal subdomain"/>
    <property type="match status" value="1"/>
</dbReference>
<protein>
    <recommendedName>
        <fullName evidence="2">DNA-directed DNA polymerase family A palm domain-containing protein</fullName>
    </recommendedName>
</protein>
<evidence type="ECO:0000313" key="4">
    <source>
        <dbReference type="Proteomes" id="UP000681425"/>
    </source>
</evidence>
<dbReference type="InterPro" id="IPR043502">
    <property type="entry name" value="DNA/RNA_pol_sf"/>
</dbReference>
<dbReference type="GO" id="GO:0003887">
    <property type="term" value="F:DNA-directed DNA polymerase activity"/>
    <property type="evidence" value="ECO:0007669"/>
    <property type="project" value="InterPro"/>
</dbReference>
<dbReference type="InterPro" id="IPR002298">
    <property type="entry name" value="DNA_polymerase_A"/>
</dbReference>
<dbReference type="Gene3D" id="3.30.70.370">
    <property type="match status" value="1"/>
</dbReference>
<dbReference type="AlphaFoldDB" id="A0A975K663"/>
<dbReference type="GO" id="GO:0003677">
    <property type="term" value="F:DNA binding"/>
    <property type="evidence" value="ECO:0007669"/>
    <property type="project" value="InterPro"/>
</dbReference>
<gene>
    <name evidence="3" type="ORF">KFK14_21575</name>
</gene>
<feature type="domain" description="DNA-directed DNA polymerase family A palm" evidence="2">
    <location>
        <begin position="64"/>
        <end position="228"/>
    </location>
</feature>
<dbReference type="Proteomes" id="UP000681425">
    <property type="component" value="Chromosome"/>
</dbReference>
<accession>A0A975K663</accession>
<evidence type="ECO:0000256" key="1">
    <source>
        <dbReference type="ARBA" id="ARBA00011541"/>
    </source>
</evidence>
<dbReference type="KEGG" id="spph:KFK14_21575"/>
<evidence type="ECO:0000313" key="3">
    <source>
        <dbReference type="EMBL" id="QUT05519.1"/>
    </source>
</evidence>
<organism evidence="3 4">
    <name type="scientific">Sphingobium phenoxybenzoativorans</name>
    <dbReference type="NCBI Taxonomy" id="1592790"/>
    <lineage>
        <taxon>Bacteria</taxon>
        <taxon>Pseudomonadati</taxon>
        <taxon>Pseudomonadota</taxon>
        <taxon>Alphaproteobacteria</taxon>
        <taxon>Sphingomonadales</taxon>
        <taxon>Sphingomonadaceae</taxon>
        <taxon>Sphingobium</taxon>
    </lineage>
</organism>
<dbReference type="GO" id="GO:0006261">
    <property type="term" value="P:DNA-templated DNA replication"/>
    <property type="evidence" value="ECO:0007669"/>
    <property type="project" value="InterPro"/>
</dbReference>
<name>A0A975K663_9SPHN</name>
<reference evidence="3" key="1">
    <citation type="submission" date="2021-04" db="EMBL/GenBank/DDBJ databases">
        <title>Isolation of p-tert-butylphenol degrading bacteria Sphingobium phenoxybenzoativorans Tas13 from active sludge.</title>
        <authorList>
            <person name="Li Y."/>
        </authorList>
    </citation>
    <scope>NUCLEOTIDE SEQUENCE</scope>
    <source>
        <strain evidence="3">Tas13</strain>
    </source>
</reference>
<dbReference type="EMBL" id="CP073910">
    <property type="protein sequence ID" value="QUT05519.1"/>
    <property type="molecule type" value="Genomic_DNA"/>
</dbReference>
<dbReference type="SMART" id="SM00482">
    <property type="entry name" value="POLAc"/>
    <property type="match status" value="1"/>
</dbReference>
<proteinExistence type="predicted"/>
<dbReference type="RefSeq" id="WP_212609061.1">
    <property type="nucleotide sequence ID" value="NZ_CP073910.1"/>
</dbReference>
<dbReference type="SUPFAM" id="SSF56672">
    <property type="entry name" value="DNA/RNA polymerases"/>
    <property type="match status" value="1"/>
</dbReference>
<comment type="subunit">
    <text evidence="1">Single-chain monomer with multiple functions.</text>
</comment>
<dbReference type="PRINTS" id="PR00868">
    <property type="entry name" value="DNAPOLI"/>
</dbReference>
<evidence type="ECO:0000259" key="2">
    <source>
        <dbReference type="SMART" id="SM00482"/>
    </source>
</evidence>
<keyword evidence="4" id="KW-1185">Reference proteome</keyword>
<sequence length="263" mass="29450">MRDQPDCATRCGATLYADAFGSKKDRIAMLAIQELHFTPHIRDHVRPCLRDDLKNVYKGLNRQGVLLRHHFRYRSPACSIRSATMTEVSLLAYAPDPFAVQTSRFIIRGIASMLAGSDATGAERDGYAARISDFFQAFPDLARYRVRQQESLLTNGNVASLFGNRRLRTTTGDRLSPKEERWALNQPVQSTASLIFKEALIAIIADFGVEPVTLPVHDAVLLQFPDDADFARPVERASEIMVHAFERRIRGVTARIKAGDFAD</sequence>
<dbReference type="Pfam" id="PF00476">
    <property type="entry name" value="DNA_pol_A"/>
    <property type="match status" value="1"/>
</dbReference>